<dbReference type="EMBL" id="JAEMUH010000026">
    <property type="protein sequence ID" value="MBJ7552663.1"/>
    <property type="molecule type" value="Genomic_DNA"/>
</dbReference>
<feature type="transmembrane region" description="Helical" evidence="5">
    <location>
        <begin position="46"/>
        <end position="63"/>
    </location>
</feature>
<sequence>MLNFIKNLIGPRSSLKLDFIAGVTGAILVIPQGIAYAIIAGLPPQIGLYTAIFSAILAALFGCSRHMVSGPTAALSIVCAAIVGNLSPAGDEQYLSLMCLLSLLVGGYQLAFWLIKAGNLVNFISHSVVQGFTSGAALVIGFSQVDNFLGLQEDVIRTFHWDSVWVGTVTLLGSILVKRWMPAAPYLLFGMGLGVLACIFLADQNVMMVSALPSVLPSLNFPAISFENIIALASGALSVAILGSIEAVSIARSIATRSKQRIDGNQEIFGQGISNVVGAFFQCYPSSGSFTRSGANFDAGAQSCRSVLFSAGMVFCVLSLVPSITSLIPVPVMAGSILVIAWNLFDWKTVWTMRLNTLQEKVPFILTLVATLVFPLEYSIYVGVIASLLFYLSKTSKPLVTPLAPRVGHEGKRQLKNVERYQLEECPEIKVLRVDGSIFYGSIDAIQGQIERIQSSGYQRIILVLKGVNFIDLSGQHGLAHMLEGYQAAGVIVYLSSLKGNVMDDIKEPELLKLLQSSTLKSSTTIAISDMVKTIETEKCFECPLRVFNECDIRKNKAANESES</sequence>
<evidence type="ECO:0000313" key="7">
    <source>
        <dbReference type="EMBL" id="MBJ7552663.1"/>
    </source>
</evidence>
<comment type="caution">
    <text evidence="7">The sequence shown here is derived from an EMBL/GenBank/DDBJ whole genome shotgun (WGS) entry which is preliminary data.</text>
</comment>
<feature type="transmembrane region" description="Helical" evidence="5">
    <location>
        <begin position="158"/>
        <end position="177"/>
    </location>
</feature>
<evidence type="ECO:0000256" key="2">
    <source>
        <dbReference type="ARBA" id="ARBA00022692"/>
    </source>
</evidence>
<gene>
    <name evidence="7" type="ORF">JHD44_18490</name>
</gene>
<name>A0ABS0ZGN8_9GAMM</name>
<feature type="transmembrane region" description="Helical" evidence="5">
    <location>
        <begin position="94"/>
        <end position="115"/>
    </location>
</feature>
<keyword evidence="3 5" id="KW-1133">Transmembrane helix</keyword>
<keyword evidence="4 5" id="KW-0472">Membrane</keyword>
<dbReference type="Proteomes" id="UP000598488">
    <property type="component" value="Unassembled WGS sequence"/>
</dbReference>
<evidence type="ECO:0000256" key="1">
    <source>
        <dbReference type="ARBA" id="ARBA00004141"/>
    </source>
</evidence>
<reference evidence="7 8" key="1">
    <citation type="submission" date="2020-12" db="EMBL/GenBank/DDBJ databases">
        <title>Comparative genome analysis of fungal antagonists Marinomonas ostreistagni 398 and M. spartinae 468.</title>
        <authorList>
            <person name="Fields J.L."/>
            <person name="Mavrodi O.V."/>
            <person name="Biber P.D."/>
            <person name="Indest K.J."/>
            <person name="Mavrodi D.V."/>
        </authorList>
    </citation>
    <scope>NUCLEOTIDE SEQUENCE [LARGE SCALE GENOMIC DNA]</scope>
    <source>
        <strain evidence="7 8">USM7</strain>
    </source>
</reference>
<organism evidence="7 8">
    <name type="scientific">Marinomonas ostreistagni</name>
    <dbReference type="NCBI Taxonomy" id="359209"/>
    <lineage>
        <taxon>Bacteria</taxon>
        <taxon>Pseudomonadati</taxon>
        <taxon>Pseudomonadota</taxon>
        <taxon>Gammaproteobacteria</taxon>
        <taxon>Oceanospirillales</taxon>
        <taxon>Oceanospirillaceae</taxon>
        <taxon>Marinomonas</taxon>
    </lineage>
</organism>
<dbReference type="InterPro" id="IPR036513">
    <property type="entry name" value="STAS_dom_sf"/>
</dbReference>
<dbReference type="PROSITE" id="PS50801">
    <property type="entry name" value="STAS"/>
    <property type="match status" value="1"/>
</dbReference>
<feature type="transmembrane region" description="Helical" evidence="5">
    <location>
        <begin position="312"/>
        <end position="345"/>
    </location>
</feature>
<keyword evidence="8" id="KW-1185">Reference proteome</keyword>
<feature type="transmembrane region" description="Helical" evidence="5">
    <location>
        <begin position="184"/>
        <end position="202"/>
    </location>
</feature>
<dbReference type="InterPro" id="IPR011547">
    <property type="entry name" value="SLC26A/SulP_dom"/>
</dbReference>
<proteinExistence type="predicted"/>
<dbReference type="InterPro" id="IPR002645">
    <property type="entry name" value="STAS_dom"/>
</dbReference>
<dbReference type="Gene3D" id="3.30.750.24">
    <property type="entry name" value="STAS domain"/>
    <property type="match status" value="1"/>
</dbReference>
<evidence type="ECO:0000313" key="8">
    <source>
        <dbReference type="Proteomes" id="UP000598488"/>
    </source>
</evidence>
<dbReference type="SUPFAM" id="SSF52091">
    <property type="entry name" value="SpoIIaa-like"/>
    <property type="match status" value="1"/>
</dbReference>
<feature type="transmembrane region" description="Helical" evidence="5">
    <location>
        <begin position="365"/>
        <end position="392"/>
    </location>
</feature>
<evidence type="ECO:0000256" key="5">
    <source>
        <dbReference type="SAM" id="Phobius"/>
    </source>
</evidence>
<feature type="transmembrane region" description="Helical" evidence="5">
    <location>
        <begin position="229"/>
        <end position="251"/>
    </location>
</feature>
<evidence type="ECO:0000259" key="6">
    <source>
        <dbReference type="PROSITE" id="PS50801"/>
    </source>
</evidence>
<dbReference type="InterPro" id="IPR001902">
    <property type="entry name" value="SLC26A/SulP_fam"/>
</dbReference>
<feature type="domain" description="STAS" evidence="6">
    <location>
        <begin position="419"/>
        <end position="531"/>
    </location>
</feature>
<feature type="transmembrane region" description="Helical" evidence="5">
    <location>
        <begin position="127"/>
        <end position="146"/>
    </location>
</feature>
<dbReference type="CDD" id="cd07042">
    <property type="entry name" value="STAS_SulP_like_sulfate_transporter"/>
    <property type="match status" value="1"/>
</dbReference>
<evidence type="ECO:0000256" key="3">
    <source>
        <dbReference type="ARBA" id="ARBA00022989"/>
    </source>
</evidence>
<keyword evidence="2 5" id="KW-0812">Transmembrane</keyword>
<feature type="transmembrane region" description="Helical" evidence="5">
    <location>
        <begin position="70"/>
        <end position="88"/>
    </location>
</feature>
<feature type="transmembrane region" description="Helical" evidence="5">
    <location>
        <begin position="20"/>
        <end position="40"/>
    </location>
</feature>
<dbReference type="Pfam" id="PF01740">
    <property type="entry name" value="STAS"/>
    <property type="match status" value="1"/>
</dbReference>
<dbReference type="Pfam" id="PF00916">
    <property type="entry name" value="Sulfate_transp"/>
    <property type="match status" value="1"/>
</dbReference>
<protein>
    <submittedName>
        <fullName evidence="7">SulP family inorganic anion transporter</fullName>
    </submittedName>
</protein>
<evidence type="ECO:0000256" key="4">
    <source>
        <dbReference type="ARBA" id="ARBA00023136"/>
    </source>
</evidence>
<dbReference type="PANTHER" id="PTHR11814">
    <property type="entry name" value="SULFATE TRANSPORTER"/>
    <property type="match status" value="1"/>
</dbReference>
<dbReference type="RefSeq" id="WP_199464203.1">
    <property type="nucleotide sequence ID" value="NZ_JAEMUH010000026.1"/>
</dbReference>
<accession>A0ABS0ZGN8</accession>
<comment type="subcellular location">
    <subcellularLocation>
        <location evidence="1">Membrane</location>
        <topology evidence="1">Multi-pass membrane protein</topology>
    </subcellularLocation>
</comment>